<dbReference type="AlphaFoldDB" id="A0A7V6A437"/>
<name>A0A7V6A437_9BACT</name>
<dbReference type="InterPro" id="IPR038763">
    <property type="entry name" value="DHH_sf"/>
</dbReference>
<evidence type="ECO:0000313" key="2">
    <source>
        <dbReference type="EMBL" id="HHS29596.1"/>
    </source>
</evidence>
<dbReference type="GO" id="GO:0008168">
    <property type="term" value="F:methyltransferase activity"/>
    <property type="evidence" value="ECO:0007669"/>
    <property type="project" value="UniProtKB-KW"/>
</dbReference>
<protein>
    <submittedName>
        <fullName evidence="2">Phosphoethanolamine methyltransferase</fullName>
    </submittedName>
</protein>
<dbReference type="GO" id="GO:0032259">
    <property type="term" value="P:methylation"/>
    <property type="evidence" value="ECO:0007669"/>
    <property type="project" value="UniProtKB-KW"/>
</dbReference>
<organism evidence="2">
    <name type="scientific">Desulfobacca acetoxidans</name>
    <dbReference type="NCBI Taxonomy" id="60893"/>
    <lineage>
        <taxon>Bacteria</taxon>
        <taxon>Pseudomonadati</taxon>
        <taxon>Thermodesulfobacteriota</taxon>
        <taxon>Desulfobaccia</taxon>
        <taxon>Desulfobaccales</taxon>
        <taxon>Desulfobaccaceae</taxon>
        <taxon>Desulfobacca</taxon>
    </lineage>
</organism>
<gene>
    <name evidence="2" type="ORF">ENV52_07845</name>
</gene>
<dbReference type="Pfam" id="PF01368">
    <property type="entry name" value="DHH"/>
    <property type="match status" value="1"/>
</dbReference>
<dbReference type="InterPro" id="IPR051319">
    <property type="entry name" value="Oligoribo/pAp-PDE_c-di-AMP_PDE"/>
</dbReference>
<dbReference type="PANTHER" id="PTHR47618:SF1">
    <property type="entry name" value="BIFUNCTIONAL OLIGORIBONUCLEASE AND PAP PHOSPHATASE NRNA"/>
    <property type="match status" value="1"/>
</dbReference>
<dbReference type="InterPro" id="IPR001667">
    <property type="entry name" value="DDH_dom"/>
</dbReference>
<reference evidence="2" key="1">
    <citation type="journal article" date="2020" name="mSystems">
        <title>Genome- and Community-Level Interaction Insights into Carbon Utilization and Element Cycling Functions of Hydrothermarchaeota in Hydrothermal Sediment.</title>
        <authorList>
            <person name="Zhou Z."/>
            <person name="Liu Y."/>
            <person name="Xu W."/>
            <person name="Pan J."/>
            <person name="Luo Z.H."/>
            <person name="Li M."/>
        </authorList>
    </citation>
    <scope>NUCLEOTIDE SEQUENCE [LARGE SCALE GENOMIC DNA]</scope>
    <source>
        <strain evidence="2">SpSt-767</strain>
    </source>
</reference>
<dbReference type="PANTHER" id="PTHR47618">
    <property type="entry name" value="BIFUNCTIONAL OLIGORIBONUCLEASE AND PAP PHOSPHATASE NRNA"/>
    <property type="match status" value="1"/>
</dbReference>
<dbReference type="EMBL" id="DTGR01000130">
    <property type="protein sequence ID" value="HHS29596.1"/>
    <property type="molecule type" value="Genomic_DNA"/>
</dbReference>
<keyword evidence="2" id="KW-0808">Transferase</keyword>
<feature type="domain" description="DDH" evidence="1">
    <location>
        <begin position="19"/>
        <end position="156"/>
    </location>
</feature>
<sequence>MRPIIQRIFHLFSPEDRLLILIDADPDSLASAWALKRLLWRHLAAITISNIRPITRPQNQRMVRLLGIPIVPYEQVNPDTFNHKAIVDSQPAHHPNFARHTFDLIIDHHPLLEDSTATVVDIRPQYGATATIMTEYLRAAHIKPSLKLATALYYAIKTDTNNFERPAIGADVKAFHYLFSFTRTSLVRRLEFAEMTLKMLGYYQSGLKRLRRRGNRLYTFLGEVPTPDIMVILADFLLRVEEISWTIVGGIYEDKLIVIFRNDGLRKNAGRLASRAFGKFGSAGGHAATARAEVPLANLTHEMPPMTSQWQKWQNYIIKRVEGRK</sequence>
<keyword evidence="2" id="KW-0489">Methyltransferase</keyword>
<evidence type="ECO:0000259" key="1">
    <source>
        <dbReference type="Pfam" id="PF01368"/>
    </source>
</evidence>
<dbReference type="Gene3D" id="3.90.1640.10">
    <property type="entry name" value="inorganic pyrophosphatase (n-terminal core)"/>
    <property type="match status" value="1"/>
</dbReference>
<dbReference type="SUPFAM" id="SSF64182">
    <property type="entry name" value="DHH phosphoesterases"/>
    <property type="match status" value="1"/>
</dbReference>
<proteinExistence type="predicted"/>
<accession>A0A7V6A437</accession>
<comment type="caution">
    <text evidence="2">The sequence shown here is derived from an EMBL/GenBank/DDBJ whole genome shotgun (WGS) entry which is preliminary data.</text>
</comment>